<dbReference type="PROSITE" id="PS51257">
    <property type="entry name" value="PROKAR_LIPOPROTEIN"/>
    <property type="match status" value="1"/>
</dbReference>
<dbReference type="AlphaFoldDB" id="E6QPC6"/>
<comment type="caution">
    <text evidence="2">The sequence shown here is derived from an EMBL/GenBank/DDBJ whole genome shotgun (WGS) entry which is preliminary data.</text>
</comment>
<protein>
    <submittedName>
        <fullName evidence="2">Uncharacterized protein</fullName>
    </submittedName>
</protein>
<reference evidence="2" key="1">
    <citation type="submission" date="2009-10" db="EMBL/GenBank/DDBJ databases">
        <title>Diversity of trophic interactions inside an arsenic-rich microbial ecosystem.</title>
        <authorList>
            <person name="Bertin P.N."/>
            <person name="Heinrich-Salmeron A."/>
            <person name="Pelletier E."/>
            <person name="Goulhen-Chollet F."/>
            <person name="Arsene-Ploetze F."/>
            <person name="Gallien S."/>
            <person name="Calteau A."/>
            <person name="Vallenet D."/>
            <person name="Casiot C."/>
            <person name="Chane-Woon-Ming B."/>
            <person name="Giloteaux L."/>
            <person name="Barakat M."/>
            <person name="Bonnefoy V."/>
            <person name="Bruneel O."/>
            <person name="Chandler M."/>
            <person name="Cleiss J."/>
            <person name="Duran R."/>
            <person name="Elbaz-Poulichet F."/>
            <person name="Fonknechten N."/>
            <person name="Lauga B."/>
            <person name="Mornico D."/>
            <person name="Ortet P."/>
            <person name="Schaeffer C."/>
            <person name="Siguier P."/>
            <person name="Alexander Thil Smith A."/>
            <person name="Van Dorsselaer A."/>
            <person name="Weissenbach J."/>
            <person name="Medigue C."/>
            <person name="Le Paslier D."/>
        </authorList>
    </citation>
    <scope>NUCLEOTIDE SEQUENCE</scope>
</reference>
<feature type="region of interest" description="Disordered" evidence="1">
    <location>
        <begin position="43"/>
        <end position="70"/>
    </location>
</feature>
<organism evidence="2">
    <name type="scientific">mine drainage metagenome</name>
    <dbReference type="NCBI Taxonomy" id="410659"/>
    <lineage>
        <taxon>unclassified sequences</taxon>
        <taxon>metagenomes</taxon>
        <taxon>ecological metagenomes</taxon>
    </lineage>
</organism>
<accession>E6QPC6</accession>
<gene>
    <name evidence="2" type="ORF">CARN6_2649</name>
</gene>
<sequence>MERMCTTRRRISHPMKVLVLSLFVAFVGCSGGVSALSPGSLAQSGAGPTVTASPSPTPKPSGPVIGTPAFPSGGSGNCTTGLLFTGAGQTAVATVSEPGYTGAFSVGKNEAPTVASVSVSGSTLTVTALANGTDFFTIVDGTGGSAGCNIGITITSGSAS</sequence>
<evidence type="ECO:0000256" key="1">
    <source>
        <dbReference type="SAM" id="MobiDB-lite"/>
    </source>
</evidence>
<dbReference type="EMBL" id="CABQ01000319">
    <property type="protein sequence ID" value="CBI09097.1"/>
    <property type="molecule type" value="Genomic_DNA"/>
</dbReference>
<name>E6QPC6_9ZZZZ</name>
<evidence type="ECO:0000313" key="2">
    <source>
        <dbReference type="EMBL" id="CBI09097.1"/>
    </source>
</evidence>
<proteinExistence type="predicted"/>